<dbReference type="EMBL" id="JBHULN010000003">
    <property type="protein sequence ID" value="MFD2570313.1"/>
    <property type="molecule type" value="Genomic_DNA"/>
</dbReference>
<keyword evidence="2" id="KW-1185">Reference proteome</keyword>
<dbReference type="RefSeq" id="WP_381520863.1">
    <property type="nucleotide sequence ID" value="NZ_JBHULN010000003.1"/>
</dbReference>
<evidence type="ECO:0000313" key="1">
    <source>
        <dbReference type="EMBL" id="MFD2570313.1"/>
    </source>
</evidence>
<proteinExistence type="predicted"/>
<accession>A0ABW5M2E8</accession>
<sequence length="159" mass="17878">MKAKAIRFFSIKENSEPKEKSPSEPVAITGYISTSGKLVFPIKSVAQLSFDPESTRFKIGVQEGKRKVKSLFLIPTTNDDQSEAFEMLKAAKSYTIPLSFILKKSGIEYDNMKYTFTIKPFEYDGDVTGYELLLDDQAPKAEYTGKPRGRKRKADDTVA</sequence>
<gene>
    <name evidence="1" type="ORF">ACFSUS_06685</name>
</gene>
<comment type="caution">
    <text evidence="1">The sequence shown here is derived from an EMBL/GenBank/DDBJ whole genome shotgun (WGS) entry which is preliminary data.</text>
</comment>
<evidence type="ECO:0000313" key="2">
    <source>
        <dbReference type="Proteomes" id="UP001597469"/>
    </source>
</evidence>
<name>A0ABW5M2E8_9BACT</name>
<reference evidence="2" key="1">
    <citation type="journal article" date="2019" name="Int. J. Syst. Evol. Microbiol.">
        <title>The Global Catalogue of Microorganisms (GCM) 10K type strain sequencing project: providing services to taxonomists for standard genome sequencing and annotation.</title>
        <authorList>
            <consortium name="The Broad Institute Genomics Platform"/>
            <consortium name="The Broad Institute Genome Sequencing Center for Infectious Disease"/>
            <person name="Wu L."/>
            <person name="Ma J."/>
        </authorList>
    </citation>
    <scope>NUCLEOTIDE SEQUENCE [LARGE SCALE GENOMIC DNA]</scope>
    <source>
        <strain evidence="2">KCTC 42805</strain>
    </source>
</reference>
<dbReference type="Proteomes" id="UP001597469">
    <property type="component" value="Unassembled WGS sequence"/>
</dbReference>
<protein>
    <submittedName>
        <fullName evidence="1">Uncharacterized protein</fullName>
    </submittedName>
</protein>
<organism evidence="1 2">
    <name type="scientific">Spirosoma soli</name>
    <dbReference type="NCBI Taxonomy" id="1770529"/>
    <lineage>
        <taxon>Bacteria</taxon>
        <taxon>Pseudomonadati</taxon>
        <taxon>Bacteroidota</taxon>
        <taxon>Cytophagia</taxon>
        <taxon>Cytophagales</taxon>
        <taxon>Cytophagaceae</taxon>
        <taxon>Spirosoma</taxon>
    </lineage>
</organism>